<feature type="domain" description="XdhC Rossmann" evidence="3">
    <location>
        <begin position="166"/>
        <end position="298"/>
    </location>
</feature>
<dbReference type="AlphaFoldDB" id="A0A2K9MHC3"/>
<feature type="domain" description="XdhC- CoxI" evidence="2">
    <location>
        <begin position="35"/>
        <end position="95"/>
    </location>
</feature>
<dbReference type="RefSeq" id="WP_101500394.1">
    <property type="nucleotide sequence ID" value="NZ_CP025583.1"/>
</dbReference>
<proteinExistence type="predicted"/>
<dbReference type="Pfam" id="PF02625">
    <property type="entry name" value="XdhC_CoxI"/>
    <property type="match status" value="1"/>
</dbReference>
<dbReference type="Pfam" id="PF13478">
    <property type="entry name" value="XdhC_C"/>
    <property type="match status" value="1"/>
</dbReference>
<keyword evidence="5" id="KW-1185">Reference proteome</keyword>
<dbReference type="OrthoDB" id="9815497at2"/>
<evidence type="ECO:0000259" key="2">
    <source>
        <dbReference type="Pfam" id="PF02625"/>
    </source>
</evidence>
<evidence type="ECO:0000313" key="4">
    <source>
        <dbReference type="EMBL" id="AUM75049.1"/>
    </source>
</evidence>
<dbReference type="InterPro" id="IPR052698">
    <property type="entry name" value="MoCofactor_Util/Proc"/>
</dbReference>
<dbReference type="PANTHER" id="PTHR30388:SF4">
    <property type="entry name" value="MOLYBDENUM COFACTOR INSERTION CHAPERONE PAOD"/>
    <property type="match status" value="1"/>
</dbReference>
<feature type="region of interest" description="Disordered" evidence="1">
    <location>
        <begin position="1"/>
        <end position="20"/>
    </location>
</feature>
<dbReference type="PANTHER" id="PTHR30388">
    <property type="entry name" value="ALDEHYDE OXIDOREDUCTASE MOLYBDENUM COFACTOR ASSEMBLY PROTEIN"/>
    <property type="match status" value="1"/>
</dbReference>
<dbReference type="Gene3D" id="3.40.50.720">
    <property type="entry name" value="NAD(P)-binding Rossmann-like Domain"/>
    <property type="match status" value="1"/>
</dbReference>
<evidence type="ECO:0000259" key="3">
    <source>
        <dbReference type="Pfam" id="PF13478"/>
    </source>
</evidence>
<dbReference type="KEGG" id="paru:CYR75_12825"/>
<accession>A0A2K9MHC3</accession>
<dbReference type="EMBL" id="CP025583">
    <property type="protein sequence ID" value="AUM75049.1"/>
    <property type="molecule type" value="Genomic_DNA"/>
</dbReference>
<evidence type="ECO:0000256" key="1">
    <source>
        <dbReference type="SAM" id="MobiDB-lite"/>
    </source>
</evidence>
<gene>
    <name evidence="4" type="ORF">CYR75_12825</name>
</gene>
<dbReference type="Proteomes" id="UP000234882">
    <property type="component" value="Chromosome"/>
</dbReference>
<dbReference type="InterPro" id="IPR027051">
    <property type="entry name" value="XdhC_Rossmann_dom"/>
</dbReference>
<reference evidence="5" key="1">
    <citation type="submission" date="2017-12" db="EMBL/GenBank/DDBJ databases">
        <title>Genomic analysis of Paracoccus sp. CBA4604.</title>
        <authorList>
            <person name="Roh S.W."/>
            <person name="Kim J.Y."/>
            <person name="Kim J.S."/>
        </authorList>
    </citation>
    <scope>NUCLEOTIDE SEQUENCE [LARGE SCALE GENOMIC DNA]</scope>
    <source>
        <strain evidence="5">CBA4604</strain>
    </source>
</reference>
<protein>
    <submittedName>
        <fullName evidence="4">Xanthine dehydrogenase</fullName>
    </submittedName>
</protein>
<sequence length="304" mass="31350">MNEFAPTLTASPAAAPVTAAPDPMGDPLRALTDGGVLAVITGVAGAHYRNPGTIMAFPASGGAVGQLSSGCIDADLALQAAQVAADGQPRRLRYGEGSPFRDLVLPCGGGLDVALIPVTDPHPIRQAVAARVARQQAVLGIDLDLGRIALNGPGFQLQIRPETRFLVWGAGVEAVVFATLCRAAGYPAAVASHDDATVRAAAAQGVAVNNAMQADAWTAVTLFYHDHDREPALLARALATPAFYIGAQGSLRSHQTRLRALREMGVADADLARLRGPMGLIPSARDPKVLAVSVLAEILAEASP</sequence>
<dbReference type="InterPro" id="IPR003777">
    <property type="entry name" value="XdhC_CoxI"/>
</dbReference>
<organism evidence="4 5">
    <name type="scientific">Paracoccus jeotgali</name>
    <dbReference type="NCBI Taxonomy" id="2065379"/>
    <lineage>
        <taxon>Bacteria</taxon>
        <taxon>Pseudomonadati</taxon>
        <taxon>Pseudomonadota</taxon>
        <taxon>Alphaproteobacteria</taxon>
        <taxon>Rhodobacterales</taxon>
        <taxon>Paracoccaceae</taxon>
        <taxon>Paracoccus</taxon>
    </lineage>
</organism>
<evidence type="ECO:0000313" key="5">
    <source>
        <dbReference type="Proteomes" id="UP000234882"/>
    </source>
</evidence>
<name>A0A2K9MHC3_9RHOB</name>